<evidence type="ECO:0000259" key="8">
    <source>
        <dbReference type="PROSITE" id="PS50168"/>
    </source>
</evidence>
<dbReference type="PROSITE" id="PS50168">
    <property type="entry name" value="DED"/>
    <property type="match status" value="1"/>
</dbReference>
<evidence type="ECO:0000256" key="4">
    <source>
        <dbReference type="ARBA" id="ARBA00023125"/>
    </source>
</evidence>
<proteinExistence type="predicted"/>
<dbReference type="AlphaFoldDB" id="A0A8C4TM01"/>
<dbReference type="GO" id="GO:0008625">
    <property type="term" value="P:extrinsic apoptotic signaling pathway via death domain receptors"/>
    <property type="evidence" value="ECO:0007669"/>
    <property type="project" value="TreeGrafter"/>
</dbReference>
<dbReference type="GeneTree" id="ENSGT00390000008714"/>
<evidence type="ECO:0000313" key="10">
    <source>
        <dbReference type="Proteomes" id="UP000694620"/>
    </source>
</evidence>
<keyword evidence="2" id="KW-0053">Apoptosis</keyword>
<dbReference type="Ensembl" id="ENSECRT00000031969.1">
    <property type="protein sequence ID" value="ENSECRP00000031305.1"/>
    <property type="gene ID" value="ENSECRG00000021218.1"/>
</dbReference>
<evidence type="ECO:0000256" key="6">
    <source>
        <dbReference type="ARBA" id="ARBA00023242"/>
    </source>
</evidence>
<dbReference type="GO" id="GO:0005730">
    <property type="term" value="C:nucleolus"/>
    <property type="evidence" value="ECO:0007669"/>
    <property type="project" value="UniProtKB-SubCell"/>
</dbReference>
<dbReference type="InterPro" id="IPR038856">
    <property type="entry name" value="DEDD/DEDD2"/>
</dbReference>
<dbReference type="PANTHER" id="PTHR15205">
    <property type="entry name" value="DEATH EFFECTOR DOMAIN-CONTAINING PROTEIN"/>
    <property type="match status" value="1"/>
</dbReference>
<keyword evidence="6" id="KW-0539">Nucleus</keyword>
<reference evidence="9" key="3">
    <citation type="submission" date="2025-09" db="UniProtKB">
        <authorList>
            <consortium name="Ensembl"/>
        </authorList>
    </citation>
    <scope>IDENTIFICATION</scope>
</reference>
<keyword evidence="5" id="KW-0804">Transcription</keyword>
<sequence length="371" mass="42577">MSGQRRPLIAHSWEENECLIYYGMQSLHEMFDVIGSHLTDYDVEALSFLLEELYPASHPLDPATWVVDRGAEDDLGPEDTGPSPSLLRAWQRYQRTTTTNSNQLWCSFNALRPKNGVELLLQLEKRGLCNESNFNHLLQLLRILTRHDLISFVTQKRRRTVSPERYSYEMPTSNSKEEGIEVKHDKSLKEPISGEGQWRAGVDPNLPHSTSHTPRRGKKRRSGKLHKPRARGGESTLLQSSPVQDRVTCDIRLRVRAEYCEHDSILSGNVVSNKQHALERQFELFNQSNTILKSRDLGSIICDIKFSELSYLDAFWNDYLNGSLLEALKGVFITDSLKQAVGQEAIRLLVNVDEDDYEEGRRQLFENHPMQ</sequence>
<keyword evidence="3" id="KW-0805">Transcription regulation</keyword>
<evidence type="ECO:0000256" key="7">
    <source>
        <dbReference type="SAM" id="MobiDB-lite"/>
    </source>
</evidence>
<comment type="subcellular location">
    <subcellularLocation>
        <location evidence="1">Nucleus</location>
        <location evidence="1">Nucleolus</location>
    </subcellularLocation>
</comment>
<accession>A0A8C4TM01</accession>
<name>A0A8C4TM01_ERPCA</name>
<organism evidence="9 10">
    <name type="scientific">Erpetoichthys calabaricus</name>
    <name type="common">Rope fish</name>
    <name type="synonym">Calamoichthys calabaricus</name>
    <dbReference type="NCBI Taxonomy" id="27687"/>
    <lineage>
        <taxon>Eukaryota</taxon>
        <taxon>Metazoa</taxon>
        <taxon>Chordata</taxon>
        <taxon>Craniata</taxon>
        <taxon>Vertebrata</taxon>
        <taxon>Euteleostomi</taxon>
        <taxon>Actinopterygii</taxon>
        <taxon>Polypteriformes</taxon>
        <taxon>Polypteridae</taxon>
        <taxon>Erpetoichthys</taxon>
    </lineage>
</organism>
<dbReference type="Proteomes" id="UP000694620">
    <property type="component" value="Chromosome 17"/>
</dbReference>
<dbReference type="InterPro" id="IPR011029">
    <property type="entry name" value="DEATH-like_dom_sf"/>
</dbReference>
<dbReference type="RefSeq" id="XP_028678311.1">
    <property type="nucleotide sequence ID" value="XM_028822478.2"/>
</dbReference>
<feature type="compositionally biased region" description="Basic residues" evidence="7">
    <location>
        <begin position="213"/>
        <end position="230"/>
    </location>
</feature>
<dbReference type="GeneID" id="114667246"/>
<evidence type="ECO:0000256" key="3">
    <source>
        <dbReference type="ARBA" id="ARBA00023015"/>
    </source>
</evidence>
<dbReference type="Gene3D" id="1.10.533.10">
    <property type="entry name" value="Death Domain, Fas"/>
    <property type="match status" value="1"/>
</dbReference>
<keyword evidence="4" id="KW-0238">DNA-binding</keyword>
<dbReference type="SUPFAM" id="SSF47986">
    <property type="entry name" value="DEATH domain"/>
    <property type="match status" value="1"/>
</dbReference>
<gene>
    <name evidence="9" type="primary">dedd1</name>
</gene>
<dbReference type="GO" id="GO:0003677">
    <property type="term" value="F:DNA binding"/>
    <property type="evidence" value="ECO:0007669"/>
    <property type="project" value="UniProtKB-KW"/>
</dbReference>
<protein>
    <submittedName>
        <fullName evidence="9">Death effector domain-containing 1</fullName>
    </submittedName>
</protein>
<dbReference type="InterPro" id="IPR001875">
    <property type="entry name" value="DED_dom"/>
</dbReference>
<keyword evidence="10" id="KW-1185">Reference proteome</keyword>
<dbReference type="RefSeq" id="XP_028678312.1">
    <property type="nucleotide sequence ID" value="XM_028822479.2"/>
</dbReference>
<dbReference type="InterPro" id="IPR049341">
    <property type="entry name" value="TRADD-like_N"/>
</dbReference>
<dbReference type="OrthoDB" id="6422954at2759"/>
<reference evidence="9" key="1">
    <citation type="submission" date="2021-06" db="EMBL/GenBank/DDBJ databases">
        <authorList>
            <consortium name="Wellcome Sanger Institute Data Sharing"/>
        </authorList>
    </citation>
    <scope>NUCLEOTIDE SEQUENCE [LARGE SCALE GENOMIC DNA]</scope>
</reference>
<feature type="domain" description="DED" evidence="8">
    <location>
        <begin position="26"/>
        <end position="155"/>
    </location>
</feature>
<feature type="region of interest" description="Disordered" evidence="7">
    <location>
        <begin position="161"/>
        <end position="241"/>
    </location>
</feature>
<feature type="compositionally biased region" description="Basic and acidic residues" evidence="7">
    <location>
        <begin position="175"/>
        <end position="189"/>
    </location>
</feature>
<dbReference type="Pfam" id="PF20694">
    <property type="entry name" value="TRADD-like_N"/>
    <property type="match status" value="1"/>
</dbReference>
<evidence type="ECO:0000256" key="2">
    <source>
        <dbReference type="ARBA" id="ARBA00022703"/>
    </source>
</evidence>
<evidence type="ECO:0000256" key="5">
    <source>
        <dbReference type="ARBA" id="ARBA00023163"/>
    </source>
</evidence>
<evidence type="ECO:0000313" key="9">
    <source>
        <dbReference type="Ensembl" id="ENSECRP00000031305.1"/>
    </source>
</evidence>
<dbReference type="PANTHER" id="PTHR15205:SF1">
    <property type="entry name" value="DNA-BINDING DEATH EFFECTOR DOMAIN-CONTAINING PROTEIN 2"/>
    <property type="match status" value="1"/>
</dbReference>
<dbReference type="GO" id="GO:0042981">
    <property type="term" value="P:regulation of apoptotic process"/>
    <property type="evidence" value="ECO:0007669"/>
    <property type="project" value="InterPro"/>
</dbReference>
<reference evidence="9" key="2">
    <citation type="submission" date="2025-08" db="UniProtKB">
        <authorList>
            <consortium name="Ensembl"/>
        </authorList>
    </citation>
    <scope>IDENTIFICATION</scope>
</reference>
<evidence type="ECO:0000256" key="1">
    <source>
        <dbReference type="ARBA" id="ARBA00004604"/>
    </source>
</evidence>